<evidence type="ECO:0008006" key="4">
    <source>
        <dbReference type="Google" id="ProtNLM"/>
    </source>
</evidence>
<protein>
    <recommendedName>
        <fullName evidence="4">Minor structural protein GP20</fullName>
    </recommendedName>
</protein>
<name>A0A2V3PTB6_9BACT</name>
<dbReference type="Proteomes" id="UP000247973">
    <property type="component" value="Unassembled WGS sequence"/>
</dbReference>
<evidence type="ECO:0000313" key="2">
    <source>
        <dbReference type="EMBL" id="PXV66863.1"/>
    </source>
</evidence>
<sequence length="217" mass="24259">MEKEKLSADLKGLVGETSLSDRTWNDYLEQSVIPHLPSEEDKIGDYLGKHAIALKSINGQLNNEVATRVNDFKKNYKPVAVNSEQSTVDNPDKSVQHADNEKLTDLETRLQRFEKVEAEKKAAKAKTEKLTEVKKLMQKEGSTNETVIGLILPQLKIREDLTAEDLAKAGKTLYDKAYTDLYGETYVPAFGGNSTLGSQKGDKDAYMKHLKETGRIK</sequence>
<keyword evidence="1" id="KW-0175">Coiled coil</keyword>
<reference evidence="2 3" key="1">
    <citation type="submission" date="2018-03" db="EMBL/GenBank/DDBJ databases">
        <title>Genomic Encyclopedia of Archaeal and Bacterial Type Strains, Phase II (KMG-II): from individual species to whole genera.</title>
        <authorList>
            <person name="Goeker M."/>
        </authorList>
    </citation>
    <scope>NUCLEOTIDE SEQUENCE [LARGE SCALE GENOMIC DNA]</scope>
    <source>
        <strain evidence="2 3">DSM 100214</strain>
    </source>
</reference>
<dbReference type="EMBL" id="QICL01000004">
    <property type="protein sequence ID" value="PXV66863.1"/>
    <property type="molecule type" value="Genomic_DNA"/>
</dbReference>
<comment type="caution">
    <text evidence="2">The sequence shown here is derived from an EMBL/GenBank/DDBJ whole genome shotgun (WGS) entry which is preliminary data.</text>
</comment>
<feature type="coiled-coil region" evidence="1">
    <location>
        <begin position="106"/>
        <end position="140"/>
    </location>
</feature>
<dbReference type="AlphaFoldDB" id="A0A2V3PTB6"/>
<proteinExistence type="predicted"/>
<accession>A0A2V3PTB6</accession>
<evidence type="ECO:0000313" key="3">
    <source>
        <dbReference type="Proteomes" id="UP000247973"/>
    </source>
</evidence>
<organism evidence="2 3">
    <name type="scientific">Dysgonomonas alginatilytica</name>
    <dbReference type="NCBI Taxonomy" id="1605892"/>
    <lineage>
        <taxon>Bacteria</taxon>
        <taxon>Pseudomonadati</taxon>
        <taxon>Bacteroidota</taxon>
        <taxon>Bacteroidia</taxon>
        <taxon>Bacteroidales</taxon>
        <taxon>Dysgonomonadaceae</taxon>
        <taxon>Dysgonomonas</taxon>
    </lineage>
</organism>
<keyword evidence="3" id="KW-1185">Reference proteome</keyword>
<evidence type="ECO:0000256" key="1">
    <source>
        <dbReference type="SAM" id="Coils"/>
    </source>
</evidence>
<gene>
    <name evidence="2" type="ORF">CLV62_104124</name>
</gene>